<dbReference type="CDD" id="cd01392">
    <property type="entry name" value="HTH_LacI"/>
    <property type="match status" value="1"/>
</dbReference>
<gene>
    <name evidence="6" type="ORF">HMPREF9244_00748</name>
</gene>
<dbReference type="GO" id="GO:0000976">
    <property type="term" value="F:transcription cis-regulatory region binding"/>
    <property type="evidence" value="ECO:0007669"/>
    <property type="project" value="TreeGrafter"/>
</dbReference>
<keyword evidence="7" id="KW-1185">Reference proteome</keyword>
<dbReference type="HOGENOM" id="CLU_037628_6_1_11"/>
<feature type="compositionally biased region" description="Low complexity" evidence="4">
    <location>
        <begin position="384"/>
        <end position="402"/>
    </location>
</feature>
<dbReference type="PANTHER" id="PTHR30146:SF153">
    <property type="entry name" value="LACTOSE OPERON REPRESSOR"/>
    <property type="match status" value="1"/>
</dbReference>
<proteinExistence type="predicted"/>
<dbReference type="Proteomes" id="UP000016519">
    <property type="component" value="Unassembled WGS sequence"/>
</dbReference>
<dbReference type="PROSITE" id="PS50932">
    <property type="entry name" value="HTH_LACI_2"/>
    <property type="match status" value="1"/>
</dbReference>
<feature type="domain" description="HTH lacI-type" evidence="5">
    <location>
        <begin position="7"/>
        <end position="61"/>
    </location>
</feature>
<dbReference type="InterPro" id="IPR028082">
    <property type="entry name" value="Peripla_BP_I"/>
</dbReference>
<dbReference type="AlphaFoldDB" id="U1QUG9"/>
<evidence type="ECO:0000256" key="3">
    <source>
        <dbReference type="ARBA" id="ARBA00023163"/>
    </source>
</evidence>
<feature type="region of interest" description="Disordered" evidence="4">
    <location>
        <begin position="1"/>
        <end position="33"/>
    </location>
</feature>
<evidence type="ECO:0000313" key="6">
    <source>
        <dbReference type="EMBL" id="ERH31065.1"/>
    </source>
</evidence>
<sequence>MARKSPVSLQDVAKEAGVSPQTVSRVANGSDAVKPDTKQRVERAMDKLGYRPNYAARALKYQQFNNVGVILFDTSTFGNSRILSGISAAASQYDFAITMCTLLNQQERTLQAAMERMKQLPVDGVIVVLERRIPDFETFAPPSKLPVVLITDQPSAHCPTVDGDQYGCSTEIVDYLMRKGHKTVYHMAGPLDSRAAQSRERGWRDALHAHGITQLPPLYRGDWLADSGYQAGLALAHEPDCTAVYAANDQMAYGIMLGLRTAGKRVPEDVSIVGVDDSLVGNVPRLNLTTMRMRFDLIGREAFLSVKALIDGQKVETGREKLIASTFVERSSVRDLNAPHNTASAKGADTSAGIIASSATLPSGSAPDLALSVLQEVQAPPDVADNAGSADSADSTNSAGNAKKQVTQNARNARKVRKVRNNNNS</sequence>
<accession>U1QUG9</accession>
<dbReference type="EMBL" id="AWSI01000020">
    <property type="protein sequence ID" value="ERH31065.1"/>
    <property type="molecule type" value="Genomic_DNA"/>
</dbReference>
<comment type="caution">
    <text evidence="6">The sequence shown here is derived from an EMBL/GenBank/DDBJ whole genome shotgun (WGS) entry which is preliminary data.</text>
</comment>
<evidence type="ECO:0000259" key="5">
    <source>
        <dbReference type="PROSITE" id="PS50932"/>
    </source>
</evidence>
<keyword evidence="2" id="KW-0238">DNA-binding</keyword>
<protein>
    <submittedName>
        <fullName evidence="6">Transcriptional regulator, LacI family</fullName>
    </submittedName>
</protein>
<dbReference type="Pfam" id="PF00356">
    <property type="entry name" value="LacI"/>
    <property type="match status" value="1"/>
</dbReference>
<dbReference type="InterPro" id="IPR010982">
    <property type="entry name" value="Lambda_DNA-bd_dom_sf"/>
</dbReference>
<feature type="compositionally biased region" description="Basic residues" evidence="4">
    <location>
        <begin position="412"/>
        <end position="425"/>
    </location>
</feature>
<keyword evidence="3" id="KW-0804">Transcription</keyword>
<name>U1QUG9_9BIFI</name>
<organism evidence="6 7">
    <name type="scientific">Alloscardovia omnicolens F0580</name>
    <dbReference type="NCBI Taxonomy" id="1321816"/>
    <lineage>
        <taxon>Bacteria</taxon>
        <taxon>Bacillati</taxon>
        <taxon>Actinomycetota</taxon>
        <taxon>Actinomycetes</taxon>
        <taxon>Bifidobacteriales</taxon>
        <taxon>Bifidobacteriaceae</taxon>
        <taxon>Alloscardovia</taxon>
    </lineage>
</organism>
<reference evidence="6 7" key="1">
    <citation type="submission" date="2013-08" db="EMBL/GenBank/DDBJ databases">
        <authorList>
            <person name="Weinstock G."/>
            <person name="Sodergren E."/>
            <person name="Wylie T."/>
            <person name="Fulton L."/>
            <person name="Fulton R."/>
            <person name="Fronick C."/>
            <person name="O'Laughlin M."/>
            <person name="Godfrey J."/>
            <person name="Miner T."/>
            <person name="Herter B."/>
            <person name="Appelbaum E."/>
            <person name="Cordes M."/>
            <person name="Lek S."/>
            <person name="Wollam A."/>
            <person name="Pepin K.H."/>
            <person name="Palsikar V.B."/>
            <person name="Mitreva M."/>
            <person name="Wilson R.K."/>
        </authorList>
    </citation>
    <scope>NUCLEOTIDE SEQUENCE [LARGE SCALE GENOMIC DNA]</scope>
    <source>
        <strain evidence="6 7">F0580</strain>
    </source>
</reference>
<dbReference type="Gene3D" id="1.10.260.40">
    <property type="entry name" value="lambda repressor-like DNA-binding domains"/>
    <property type="match status" value="1"/>
</dbReference>
<dbReference type="InterPro" id="IPR000843">
    <property type="entry name" value="HTH_LacI"/>
</dbReference>
<dbReference type="STRING" id="419015.HMPREF3214_01605"/>
<dbReference type="GO" id="GO:0003700">
    <property type="term" value="F:DNA-binding transcription factor activity"/>
    <property type="evidence" value="ECO:0007669"/>
    <property type="project" value="TreeGrafter"/>
</dbReference>
<dbReference type="PANTHER" id="PTHR30146">
    <property type="entry name" value="LACI-RELATED TRANSCRIPTIONAL REPRESSOR"/>
    <property type="match status" value="1"/>
</dbReference>
<dbReference type="CDD" id="cd01574">
    <property type="entry name" value="PBP1_LacI"/>
    <property type="match status" value="1"/>
</dbReference>
<evidence type="ECO:0000256" key="4">
    <source>
        <dbReference type="SAM" id="MobiDB-lite"/>
    </source>
</evidence>
<dbReference type="PATRIC" id="fig|1321816.3.peg.655"/>
<feature type="region of interest" description="Disordered" evidence="4">
    <location>
        <begin position="381"/>
        <end position="425"/>
    </location>
</feature>
<evidence type="ECO:0000256" key="1">
    <source>
        <dbReference type="ARBA" id="ARBA00023015"/>
    </source>
</evidence>
<dbReference type="SUPFAM" id="SSF47413">
    <property type="entry name" value="lambda repressor-like DNA-binding domains"/>
    <property type="match status" value="1"/>
</dbReference>
<dbReference type="InterPro" id="IPR046335">
    <property type="entry name" value="LacI/GalR-like_sensor"/>
</dbReference>
<dbReference type="SMART" id="SM00354">
    <property type="entry name" value="HTH_LACI"/>
    <property type="match status" value="1"/>
</dbReference>
<evidence type="ECO:0000313" key="7">
    <source>
        <dbReference type="Proteomes" id="UP000016519"/>
    </source>
</evidence>
<dbReference type="Gene3D" id="3.40.50.2300">
    <property type="match status" value="2"/>
</dbReference>
<keyword evidence="1" id="KW-0805">Transcription regulation</keyword>
<evidence type="ECO:0000256" key="2">
    <source>
        <dbReference type="ARBA" id="ARBA00023125"/>
    </source>
</evidence>
<dbReference type="SUPFAM" id="SSF53822">
    <property type="entry name" value="Periplasmic binding protein-like I"/>
    <property type="match status" value="1"/>
</dbReference>
<dbReference type="Pfam" id="PF13377">
    <property type="entry name" value="Peripla_BP_3"/>
    <property type="match status" value="1"/>
</dbReference>